<dbReference type="NCBIfam" id="TIGR00254">
    <property type="entry name" value="GGDEF"/>
    <property type="match status" value="1"/>
</dbReference>
<dbReference type="RefSeq" id="WP_108175830.1">
    <property type="nucleotide sequence ID" value="NZ_PZZL01000003.1"/>
</dbReference>
<feature type="transmembrane region" description="Helical" evidence="4">
    <location>
        <begin position="123"/>
        <end position="142"/>
    </location>
</feature>
<reference evidence="6 7" key="1">
    <citation type="submission" date="2018-04" db="EMBL/GenBank/DDBJ databases">
        <title>Genomic Encyclopedia of Archaeal and Bacterial Type Strains, Phase II (KMG-II): from individual species to whole genera.</title>
        <authorList>
            <person name="Goeker M."/>
        </authorList>
    </citation>
    <scope>NUCLEOTIDE SEQUENCE [LARGE SCALE GENOMIC DNA]</scope>
    <source>
        <strain evidence="6 7">DSM 25521</strain>
    </source>
</reference>
<dbReference type="InterPro" id="IPR050469">
    <property type="entry name" value="Diguanylate_Cyclase"/>
</dbReference>
<comment type="caution">
    <text evidence="6">The sequence shown here is derived from an EMBL/GenBank/DDBJ whole genome shotgun (WGS) entry which is preliminary data.</text>
</comment>
<protein>
    <recommendedName>
        <fullName evidence="1">diguanylate cyclase</fullName>
        <ecNumber evidence="1">2.7.7.65</ecNumber>
    </recommendedName>
</protein>
<dbReference type="GO" id="GO:0043709">
    <property type="term" value="P:cell adhesion involved in single-species biofilm formation"/>
    <property type="evidence" value="ECO:0007669"/>
    <property type="project" value="TreeGrafter"/>
</dbReference>
<feature type="coiled-coil region" evidence="3">
    <location>
        <begin position="199"/>
        <end position="226"/>
    </location>
</feature>
<keyword evidence="4" id="KW-0812">Transmembrane</keyword>
<dbReference type="AlphaFoldDB" id="A0A2T4ZE93"/>
<dbReference type="EMBL" id="PZZL01000003">
    <property type="protein sequence ID" value="PTM60209.1"/>
    <property type="molecule type" value="Genomic_DNA"/>
</dbReference>
<feature type="transmembrane region" description="Helical" evidence="4">
    <location>
        <begin position="35"/>
        <end position="51"/>
    </location>
</feature>
<dbReference type="FunFam" id="3.30.70.270:FF:000001">
    <property type="entry name" value="Diguanylate cyclase domain protein"/>
    <property type="match status" value="1"/>
</dbReference>
<dbReference type="PANTHER" id="PTHR45138">
    <property type="entry name" value="REGULATORY COMPONENTS OF SENSORY TRANSDUCTION SYSTEM"/>
    <property type="match status" value="1"/>
</dbReference>
<evidence type="ECO:0000256" key="1">
    <source>
        <dbReference type="ARBA" id="ARBA00012528"/>
    </source>
</evidence>
<feature type="transmembrane region" description="Helical" evidence="4">
    <location>
        <begin position="162"/>
        <end position="186"/>
    </location>
</feature>
<dbReference type="InterPro" id="IPR029787">
    <property type="entry name" value="Nucleotide_cyclase"/>
</dbReference>
<comment type="catalytic activity">
    <reaction evidence="2">
        <text>2 GTP = 3',3'-c-di-GMP + 2 diphosphate</text>
        <dbReference type="Rhea" id="RHEA:24898"/>
        <dbReference type="ChEBI" id="CHEBI:33019"/>
        <dbReference type="ChEBI" id="CHEBI:37565"/>
        <dbReference type="ChEBI" id="CHEBI:58805"/>
        <dbReference type="EC" id="2.7.7.65"/>
    </reaction>
</comment>
<dbReference type="SMART" id="SM00267">
    <property type="entry name" value="GGDEF"/>
    <property type="match status" value="1"/>
</dbReference>
<evidence type="ECO:0000256" key="4">
    <source>
        <dbReference type="SAM" id="Phobius"/>
    </source>
</evidence>
<dbReference type="EC" id="2.7.7.65" evidence="1"/>
<dbReference type="GO" id="GO:0005886">
    <property type="term" value="C:plasma membrane"/>
    <property type="evidence" value="ECO:0007669"/>
    <property type="project" value="TreeGrafter"/>
</dbReference>
<proteinExistence type="predicted"/>
<evidence type="ECO:0000259" key="5">
    <source>
        <dbReference type="PROSITE" id="PS50887"/>
    </source>
</evidence>
<accession>A0A2T4ZE93</accession>
<feature type="transmembrane region" description="Helical" evidence="4">
    <location>
        <begin position="58"/>
        <end position="79"/>
    </location>
</feature>
<keyword evidence="4" id="KW-0472">Membrane</keyword>
<organism evidence="6 7">
    <name type="scientific">Phreatobacter oligotrophus</name>
    <dbReference type="NCBI Taxonomy" id="1122261"/>
    <lineage>
        <taxon>Bacteria</taxon>
        <taxon>Pseudomonadati</taxon>
        <taxon>Pseudomonadota</taxon>
        <taxon>Alphaproteobacteria</taxon>
        <taxon>Hyphomicrobiales</taxon>
        <taxon>Phreatobacteraceae</taxon>
        <taxon>Phreatobacter</taxon>
    </lineage>
</organism>
<dbReference type="PROSITE" id="PS50887">
    <property type="entry name" value="GGDEF"/>
    <property type="match status" value="1"/>
</dbReference>
<keyword evidence="7" id="KW-1185">Reference proteome</keyword>
<dbReference type="Gene3D" id="3.30.70.270">
    <property type="match status" value="1"/>
</dbReference>
<dbReference type="CDD" id="cd01949">
    <property type="entry name" value="GGDEF"/>
    <property type="match status" value="1"/>
</dbReference>
<dbReference type="InterPro" id="IPR043128">
    <property type="entry name" value="Rev_trsase/Diguanyl_cyclase"/>
</dbReference>
<evidence type="ECO:0000313" key="7">
    <source>
        <dbReference type="Proteomes" id="UP000241808"/>
    </source>
</evidence>
<dbReference type="OrthoDB" id="9759607at2"/>
<name>A0A2T4ZE93_9HYPH</name>
<dbReference type="GO" id="GO:1902201">
    <property type="term" value="P:negative regulation of bacterial-type flagellum-dependent cell motility"/>
    <property type="evidence" value="ECO:0007669"/>
    <property type="project" value="TreeGrafter"/>
</dbReference>
<evidence type="ECO:0000256" key="2">
    <source>
        <dbReference type="ARBA" id="ARBA00034247"/>
    </source>
</evidence>
<feature type="transmembrane region" description="Helical" evidence="4">
    <location>
        <begin position="91"/>
        <end position="116"/>
    </location>
</feature>
<evidence type="ECO:0000256" key="3">
    <source>
        <dbReference type="SAM" id="Coils"/>
    </source>
</evidence>
<keyword evidence="3" id="KW-0175">Coiled coil</keyword>
<gene>
    <name evidence="6" type="ORF">C8P69_103137</name>
</gene>
<dbReference type="GO" id="GO:0052621">
    <property type="term" value="F:diguanylate cyclase activity"/>
    <property type="evidence" value="ECO:0007669"/>
    <property type="project" value="UniProtKB-EC"/>
</dbReference>
<dbReference type="PANTHER" id="PTHR45138:SF9">
    <property type="entry name" value="DIGUANYLATE CYCLASE DGCM-RELATED"/>
    <property type="match status" value="1"/>
</dbReference>
<evidence type="ECO:0000313" key="6">
    <source>
        <dbReference type="EMBL" id="PTM60209.1"/>
    </source>
</evidence>
<dbReference type="Pfam" id="PF00990">
    <property type="entry name" value="GGDEF"/>
    <property type="match status" value="1"/>
</dbReference>
<dbReference type="SUPFAM" id="SSF55073">
    <property type="entry name" value="Nucleotide cyclase"/>
    <property type="match status" value="1"/>
</dbReference>
<keyword evidence="4" id="KW-1133">Transmembrane helix</keyword>
<dbReference type="InterPro" id="IPR000160">
    <property type="entry name" value="GGDEF_dom"/>
</dbReference>
<feature type="domain" description="GGDEF" evidence="5">
    <location>
        <begin position="257"/>
        <end position="384"/>
    </location>
</feature>
<dbReference type="Proteomes" id="UP000241808">
    <property type="component" value="Unassembled WGS sequence"/>
</dbReference>
<sequence>MPPFLSRFPLLLGADVCEARQKQELMDEFFDHRPFLVASIVMAIVIVQVCLSGQTPTALMAAGLLACALLVRIGTAEAYRRYGRGGDERRWLRIFAAMCVAIAMLWGSTGAVLYNAADANMRLAVLAIGCVLIQAVTLRTYMAPGPTLAQVLILIAFHLPVFVADGLTVLVPICLLYGGFQAYCILQLGQVRLRQMHAERDALRLLDELQRTNVELTRANLRLAQSALSDPLTGIGNRRRFEEALGALAAAAGRDGSALSLLMIDVDGFKRFNDAHGHVAGDEALRLVAGVLETTAGRQGHVVARYGGEEFVVLMARSGLDEAVALAEAIRAAVGVPGTMPLTVSIGAATSAPSDPPAVLVERADAALYAAKRAGRDRVVAADADADKALRRA</sequence>